<keyword evidence="3 10" id="KW-0479">Metal-binding</keyword>
<evidence type="ECO:0000313" key="13">
    <source>
        <dbReference type="EMBL" id="SDW74396.1"/>
    </source>
</evidence>
<dbReference type="Gene3D" id="1.10.15.40">
    <property type="entry name" value="Electron transport complex subunit B, putative Fe-S cluster"/>
    <property type="match status" value="1"/>
</dbReference>
<dbReference type="GO" id="GO:0009055">
    <property type="term" value="F:electron transfer activity"/>
    <property type="evidence" value="ECO:0007669"/>
    <property type="project" value="InterPro"/>
</dbReference>
<evidence type="ECO:0000256" key="1">
    <source>
        <dbReference type="ARBA" id="ARBA00022448"/>
    </source>
</evidence>
<organism evidence="13 14">
    <name type="scientific">Acidaminococcus fermentans</name>
    <dbReference type="NCBI Taxonomy" id="905"/>
    <lineage>
        <taxon>Bacteria</taxon>
        <taxon>Bacillati</taxon>
        <taxon>Bacillota</taxon>
        <taxon>Negativicutes</taxon>
        <taxon>Acidaminococcales</taxon>
        <taxon>Acidaminococcaceae</taxon>
        <taxon>Acidaminococcus</taxon>
    </lineage>
</organism>
<dbReference type="GO" id="GO:0005886">
    <property type="term" value="C:plasma membrane"/>
    <property type="evidence" value="ECO:0007669"/>
    <property type="project" value="UniProtKB-SubCell"/>
</dbReference>
<dbReference type="RefSeq" id="WP_012937508.1">
    <property type="nucleotide sequence ID" value="NZ_CALAKB010000006.1"/>
</dbReference>
<dbReference type="NCBIfam" id="TIGR01944">
    <property type="entry name" value="rnfB"/>
    <property type="match status" value="1"/>
</dbReference>
<dbReference type="EMBL" id="FNOP01000005">
    <property type="protein sequence ID" value="SDW74396.1"/>
    <property type="molecule type" value="Genomic_DNA"/>
</dbReference>
<dbReference type="CDD" id="cd10549">
    <property type="entry name" value="MtMvhB_like"/>
    <property type="match status" value="1"/>
</dbReference>
<evidence type="ECO:0000256" key="5">
    <source>
        <dbReference type="ARBA" id="ARBA00022967"/>
    </source>
</evidence>
<dbReference type="InterPro" id="IPR017900">
    <property type="entry name" value="4Fe4S_Fe_S_CS"/>
</dbReference>
<evidence type="ECO:0000256" key="10">
    <source>
        <dbReference type="HAMAP-Rule" id="MF_00463"/>
    </source>
</evidence>
<comment type="subcellular location">
    <subcellularLocation>
        <location evidence="10">Cell membrane</location>
    </subcellularLocation>
</comment>
<dbReference type="EC" id="7.-.-.-" evidence="10"/>
<dbReference type="PROSITE" id="PS00198">
    <property type="entry name" value="4FE4S_FER_1"/>
    <property type="match status" value="2"/>
</dbReference>
<feature type="binding site" evidence="10">
    <location>
        <position position="149"/>
    </location>
    <ligand>
        <name>[4Fe-4S] cluster</name>
        <dbReference type="ChEBI" id="CHEBI:49883"/>
        <label>2</label>
    </ligand>
</feature>
<dbReference type="PROSITE" id="PS51379">
    <property type="entry name" value="4FE4S_FER_2"/>
    <property type="match status" value="3"/>
</dbReference>
<dbReference type="InterPro" id="IPR017896">
    <property type="entry name" value="4Fe4S_Fe-S-bd"/>
</dbReference>
<evidence type="ECO:0000256" key="6">
    <source>
        <dbReference type="ARBA" id="ARBA00022982"/>
    </source>
</evidence>
<sequence length="305" mass="31461">MITTAVILVAVLGGVFGLVLATASKKFAVEEDPRIGEITNLLPGANCGGCGFAGCGALADAIVSGQEKDATKCVVCSAENKKAIAAVMGVESNDDENAVRSIPRLHCNGCTANRTPIANREGIKNCYVKAANAGGPGQCNFGCFGDGACVDACNFGALKIGENGLPEFDYNKCVSCGACSKACPQLLIEMIPADKKVLVQCNNREKGKAAMTDCKVSCISCGICVKTCPKQAITLEDTPNGSIPVIDYDKCVGCGLCTMKCPRKCLVKINPVTGTPEAPAKPEPTGCACCAMADQCPSAQAQKQK</sequence>
<name>A0A1H2W1L8_ACIFE</name>
<evidence type="ECO:0000256" key="4">
    <source>
        <dbReference type="ARBA" id="ARBA00022737"/>
    </source>
</evidence>
<feature type="binding site" evidence="10">
    <location>
        <position position="139"/>
    </location>
    <ligand>
        <name>[4Fe-4S] cluster</name>
        <dbReference type="ChEBI" id="CHEBI:49883"/>
        <label>2</label>
    </ligand>
</feature>
<comment type="subunit">
    <text evidence="10">The complex is composed of six subunits: RnfA, RnfB, RnfC, RnfD, RnfE and RnfG.</text>
</comment>
<keyword evidence="2 10" id="KW-0004">4Fe-4S</keyword>
<feature type="binding site" evidence="10">
    <location>
        <position position="179"/>
    </location>
    <ligand>
        <name>[4Fe-4S] cluster</name>
        <dbReference type="ChEBI" id="CHEBI:49883"/>
        <label>3</label>
    </ligand>
</feature>
<evidence type="ECO:0000259" key="11">
    <source>
        <dbReference type="PROSITE" id="PS51379"/>
    </source>
</evidence>
<dbReference type="GO" id="GO:0051539">
    <property type="term" value="F:4 iron, 4 sulfur cluster binding"/>
    <property type="evidence" value="ECO:0007669"/>
    <property type="project" value="UniProtKB-UniRule"/>
</dbReference>
<evidence type="ECO:0000256" key="9">
    <source>
        <dbReference type="ARBA" id="ARBA00023136"/>
    </source>
</evidence>
<feature type="domain" description="4Fe-4S ferredoxin-type" evidence="11">
    <location>
        <begin position="242"/>
        <end position="272"/>
    </location>
</feature>
<comment type="caution">
    <text evidence="13">The sequence shown here is derived from an EMBL/GenBank/DDBJ whole genome shotgun (WGS) entry which is preliminary data.</text>
</comment>
<accession>A0A1H2W1L8</accession>
<dbReference type="SUPFAM" id="SSF54862">
    <property type="entry name" value="4Fe-4S ferredoxins"/>
    <property type="match status" value="1"/>
</dbReference>
<gene>
    <name evidence="10" type="primary">rnfB</name>
    <name evidence="13" type="ORF">SAMN05216495_10564</name>
</gene>
<dbReference type="Pfam" id="PF00037">
    <property type="entry name" value="Fer4"/>
    <property type="match status" value="1"/>
</dbReference>
<feature type="binding site" evidence="10">
    <location>
        <position position="47"/>
    </location>
    <ligand>
        <name>[4Fe-4S] cluster</name>
        <dbReference type="ChEBI" id="CHEBI:49883"/>
        <label>1</label>
    </ligand>
</feature>
<feature type="domain" description="4Fe-4S ferredoxin-type" evidence="11">
    <location>
        <begin position="208"/>
        <end position="238"/>
    </location>
</feature>
<dbReference type="Proteomes" id="UP000182379">
    <property type="component" value="Unassembled WGS sequence"/>
</dbReference>
<dbReference type="PRINTS" id="PR01868">
    <property type="entry name" value="ABCEFAMILY"/>
</dbReference>
<comment type="caution">
    <text evidence="10">Lacks conserved residue(s) required for the propagation of feature annotation.</text>
</comment>
<dbReference type="InterPro" id="IPR013283">
    <property type="entry name" value="RLI1"/>
</dbReference>
<dbReference type="InterPro" id="IPR007202">
    <property type="entry name" value="4Fe-4S_dom"/>
</dbReference>
<comment type="function">
    <text evidence="10">Part of a membrane-bound complex that couples electron transfer with translocation of ions across the membrane.</text>
</comment>
<evidence type="ECO:0000259" key="12">
    <source>
        <dbReference type="PROSITE" id="PS51656"/>
    </source>
</evidence>
<dbReference type="GO" id="GO:0022900">
    <property type="term" value="P:electron transport chain"/>
    <property type="evidence" value="ECO:0007669"/>
    <property type="project" value="UniProtKB-UniRule"/>
</dbReference>
<keyword evidence="1 10" id="KW-0813">Transport</keyword>
<keyword evidence="5 10" id="KW-1278">Translocase</keyword>
<dbReference type="OMA" id="CKVGCIA"/>
<feature type="binding site" evidence="10">
    <location>
        <position position="173"/>
    </location>
    <ligand>
        <name>[4Fe-4S] cluster</name>
        <dbReference type="ChEBI" id="CHEBI:49883"/>
        <label>3</label>
    </ligand>
</feature>
<keyword evidence="9 10" id="KW-0472">Membrane</keyword>
<dbReference type="InterPro" id="IPR050395">
    <property type="entry name" value="4Fe4S_Ferredoxin_RnfB"/>
</dbReference>
<dbReference type="GeneID" id="78333859"/>
<reference evidence="13 14" key="1">
    <citation type="submission" date="2016-10" db="EMBL/GenBank/DDBJ databases">
        <authorList>
            <person name="Varghese N."/>
            <person name="Submissions S."/>
        </authorList>
    </citation>
    <scope>NUCLEOTIDE SEQUENCE [LARGE SCALE GENOMIC DNA]</scope>
    <source>
        <strain evidence="13 14">WCC6</strain>
    </source>
</reference>
<dbReference type="PANTHER" id="PTHR43560">
    <property type="entry name" value="ION-TRANSLOCATING OXIDOREDUCTASE COMPLEX SUBUNIT B"/>
    <property type="match status" value="1"/>
</dbReference>
<feature type="binding site" evidence="10">
    <location>
        <position position="55"/>
    </location>
    <ligand>
        <name>[4Fe-4S] cluster</name>
        <dbReference type="ChEBI" id="CHEBI:49883"/>
        <label>1</label>
    </ligand>
</feature>
<keyword evidence="4 10" id="KW-0677">Repeat</keyword>
<dbReference type="PROSITE" id="PS51656">
    <property type="entry name" value="4FE4S"/>
    <property type="match status" value="1"/>
</dbReference>
<evidence type="ECO:0000256" key="7">
    <source>
        <dbReference type="ARBA" id="ARBA00023004"/>
    </source>
</evidence>
<evidence type="ECO:0000256" key="3">
    <source>
        <dbReference type="ARBA" id="ARBA00022723"/>
    </source>
</evidence>
<keyword evidence="8 10" id="KW-0411">Iron-sulfur</keyword>
<comment type="cofactor">
    <cofactor evidence="10">
        <name>[4Fe-4S] cluster</name>
        <dbReference type="ChEBI" id="CHEBI:49883"/>
    </cofactor>
    <text evidence="10">Binds 3 [4Fe-4S] clusters.</text>
</comment>
<feature type="domain" description="4Fe-4S" evidence="12">
    <location>
        <begin position="30"/>
        <end position="90"/>
    </location>
</feature>
<feature type="binding site" evidence="10">
    <location>
        <position position="176"/>
    </location>
    <ligand>
        <name>[4Fe-4S] cluster</name>
        <dbReference type="ChEBI" id="CHEBI:49883"/>
        <label>3</label>
    </ligand>
</feature>
<feature type="binding site" evidence="10">
    <location>
        <position position="50"/>
    </location>
    <ligand>
        <name>[4Fe-4S] cluster</name>
        <dbReference type="ChEBI" id="CHEBI:49883"/>
        <label>1</label>
    </ligand>
</feature>
<feature type="region of interest" description="Hydrophobic" evidence="10">
    <location>
        <begin position="1"/>
        <end position="24"/>
    </location>
</feature>
<dbReference type="InterPro" id="IPR010207">
    <property type="entry name" value="Elect_transpt_cplx_RnfB/RsxB"/>
</dbReference>
<dbReference type="PANTHER" id="PTHR43560:SF1">
    <property type="entry name" value="ION-TRANSLOCATING OXIDOREDUCTASE COMPLEX SUBUNIT B"/>
    <property type="match status" value="1"/>
</dbReference>
<dbReference type="Gene3D" id="3.30.70.20">
    <property type="match status" value="2"/>
</dbReference>
<dbReference type="AlphaFoldDB" id="A0A1H2W1L8"/>
<feature type="binding site" evidence="10">
    <location>
        <position position="153"/>
    </location>
    <ligand>
        <name>[4Fe-4S] cluster</name>
        <dbReference type="ChEBI" id="CHEBI:49883"/>
        <label>3</label>
    </ligand>
</feature>
<comment type="similarity">
    <text evidence="10">Belongs to the 4Fe4S bacterial-type ferredoxin family. RnfB subfamily.</text>
</comment>
<feature type="binding site" evidence="10">
    <location>
        <position position="183"/>
    </location>
    <ligand>
        <name>[4Fe-4S] cluster</name>
        <dbReference type="ChEBI" id="CHEBI:49883"/>
        <label>2</label>
    </ligand>
</feature>
<evidence type="ECO:0000313" key="14">
    <source>
        <dbReference type="Proteomes" id="UP000182379"/>
    </source>
</evidence>
<feature type="binding site" evidence="10">
    <location>
        <position position="73"/>
    </location>
    <ligand>
        <name>[4Fe-4S] cluster</name>
        <dbReference type="ChEBI" id="CHEBI:49883"/>
        <label>1</label>
    </ligand>
</feature>
<proteinExistence type="inferred from homology"/>
<feature type="binding site" evidence="10">
    <location>
        <position position="143"/>
    </location>
    <ligand>
        <name>[4Fe-4S] cluster</name>
        <dbReference type="ChEBI" id="CHEBI:49883"/>
        <label>2</label>
    </ligand>
</feature>
<evidence type="ECO:0000256" key="8">
    <source>
        <dbReference type="ARBA" id="ARBA00023014"/>
    </source>
</evidence>
<protein>
    <recommendedName>
        <fullName evidence="10">Ion-translocating oxidoreductase complex subunit B</fullName>
        <ecNumber evidence="10">7.-.-.-</ecNumber>
    </recommendedName>
    <alternativeName>
        <fullName evidence="10">Rnf electron transport complex subunit B</fullName>
    </alternativeName>
</protein>
<keyword evidence="10" id="KW-1003">Cell membrane</keyword>
<keyword evidence="6 10" id="KW-0249">Electron transport</keyword>
<dbReference type="HAMAP" id="MF_00463">
    <property type="entry name" value="RsxB_RnfB"/>
    <property type="match status" value="1"/>
</dbReference>
<feature type="domain" description="4Fe-4S ferredoxin-type" evidence="11">
    <location>
        <begin position="164"/>
        <end position="193"/>
    </location>
</feature>
<evidence type="ECO:0000256" key="2">
    <source>
        <dbReference type="ARBA" id="ARBA00022485"/>
    </source>
</evidence>
<keyword evidence="7 10" id="KW-0408">Iron</keyword>
<dbReference type="Pfam" id="PF04060">
    <property type="entry name" value="FeS"/>
    <property type="match status" value="1"/>
</dbReference>
<dbReference type="GO" id="GO:0046872">
    <property type="term" value="F:metal ion binding"/>
    <property type="evidence" value="ECO:0007669"/>
    <property type="project" value="UniProtKB-KW"/>
</dbReference>
<dbReference type="Pfam" id="PF12838">
    <property type="entry name" value="Fer4_7"/>
    <property type="match status" value="1"/>
</dbReference>